<gene>
    <name evidence="3" type="ORF">DYB30_008468</name>
</gene>
<keyword evidence="1" id="KW-0175">Coiled coil</keyword>
<evidence type="ECO:0000313" key="4">
    <source>
        <dbReference type="Proteomes" id="UP000266643"/>
    </source>
</evidence>
<dbReference type="Proteomes" id="UP000266643">
    <property type="component" value="Unassembled WGS sequence"/>
</dbReference>
<dbReference type="AlphaFoldDB" id="A0A397D561"/>
<feature type="coiled-coil region" evidence="1">
    <location>
        <begin position="42"/>
        <end position="115"/>
    </location>
</feature>
<proteinExistence type="predicted"/>
<dbReference type="VEuPathDB" id="FungiDB:H257_05563"/>
<evidence type="ECO:0000313" key="3">
    <source>
        <dbReference type="EMBL" id="RHY58990.1"/>
    </source>
</evidence>
<protein>
    <submittedName>
        <fullName evidence="3">Uncharacterized protein</fullName>
    </submittedName>
</protein>
<accession>A0A397D561</accession>
<feature type="compositionally biased region" description="Low complexity" evidence="2">
    <location>
        <begin position="312"/>
        <end position="322"/>
    </location>
</feature>
<organism evidence="3 4">
    <name type="scientific">Aphanomyces astaci</name>
    <name type="common">Crayfish plague agent</name>
    <dbReference type="NCBI Taxonomy" id="112090"/>
    <lineage>
        <taxon>Eukaryota</taxon>
        <taxon>Sar</taxon>
        <taxon>Stramenopiles</taxon>
        <taxon>Oomycota</taxon>
        <taxon>Saprolegniomycetes</taxon>
        <taxon>Saprolegniales</taxon>
        <taxon>Verrucalvaceae</taxon>
        <taxon>Aphanomyces</taxon>
    </lineage>
</organism>
<feature type="coiled-coil region" evidence="1">
    <location>
        <begin position="210"/>
        <end position="237"/>
    </location>
</feature>
<sequence length="322" mass="37418">MNVAAAPSTMDPSGCPPNGRYEYLLQQVVQLNTDLHKTVALSQSLKSERDSLQELTQRLKQDVMRCEERCEKMQEVLMTETEYKVQSDRKHEALMHKWKQQLEIKAREFEVLQKNLAPPKDLDQLRLAIQNERQLDAADDRAADMHSTDKLRRMELDKETLVTENHKLRQELEVCTINRMMMPKEADATKFATQMTDVLGKLTNVDLELKATARQKLREATDDAMRLREQVKQKDLLLVDNHNLHSSKELRAELEADKVQFKQKQVDWMDQIASLQLALQQSEETFQKREKEWHLEQAKQVALQSHGDTHTQHTTAALQAKV</sequence>
<evidence type="ECO:0000256" key="2">
    <source>
        <dbReference type="SAM" id="MobiDB-lite"/>
    </source>
</evidence>
<feature type="region of interest" description="Disordered" evidence="2">
    <location>
        <begin position="303"/>
        <end position="322"/>
    </location>
</feature>
<reference evidence="3 4" key="1">
    <citation type="submission" date="2018-08" db="EMBL/GenBank/DDBJ databases">
        <title>Aphanomyces genome sequencing and annotation.</title>
        <authorList>
            <person name="Minardi D."/>
            <person name="Oidtmann B."/>
            <person name="Van Der Giezen M."/>
            <person name="Studholme D.J."/>
        </authorList>
    </citation>
    <scope>NUCLEOTIDE SEQUENCE [LARGE SCALE GENOMIC DNA]</scope>
    <source>
        <strain evidence="3 4">D2</strain>
    </source>
</reference>
<evidence type="ECO:0000256" key="1">
    <source>
        <dbReference type="SAM" id="Coils"/>
    </source>
</evidence>
<dbReference type="EMBL" id="QUTD01005872">
    <property type="protein sequence ID" value="RHY58990.1"/>
    <property type="molecule type" value="Genomic_DNA"/>
</dbReference>
<comment type="caution">
    <text evidence="3">The sequence shown here is derived from an EMBL/GenBank/DDBJ whole genome shotgun (WGS) entry which is preliminary data.</text>
</comment>
<name>A0A397D561_APHAT</name>